<dbReference type="PROSITE" id="PS51077">
    <property type="entry name" value="HTH_ICLR"/>
    <property type="match status" value="1"/>
</dbReference>
<reference evidence="7" key="1">
    <citation type="submission" date="2019-09" db="EMBL/GenBank/DDBJ databases">
        <title>Antimicrobial potential of Antarctic Bacteria.</title>
        <authorList>
            <person name="Benaud N."/>
            <person name="Edwards R.J."/>
            <person name="Ferrari B.C."/>
        </authorList>
    </citation>
    <scope>NUCLEOTIDE SEQUENCE [LARGE SCALE GENOMIC DNA]</scope>
    <source>
        <strain evidence="7">INR9</strain>
    </source>
</reference>
<dbReference type="Gene3D" id="1.10.10.10">
    <property type="entry name" value="Winged helix-like DNA-binding domain superfamily/Winged helix DNA-binding domain"/>
    <property type="match status" value="1"/>
</dbReference>
<name>A0A7G6YH30_9MICO</name>
<keyword evidence="1" id="KW-0805">Transcription regulation</keyword>
<dbReference type="PANTHER" id="PTHR30136">
    <property type="entry name" value="HELIX-TURN-HELIX TRANSCRIPTIONAL REGULATOR, ICLR FAMILY"/>
    <property type="match status" value="1"/>
</dbReference>
<dbReference type="EMBL" id="CP043641">
    <property type="protein sequence ID" value="QNE37795.1"/>
    <property type="molecule type" value="Genomic_DNA"/>
</dbReference>
<dbReference type="Pfam" id="PF01614">
    <property type="entry name" value="IclR_C"/>
    <property type="match status" value="1"/>
</dbReference>
<dbReference type="SUPFAM" id="SSF55781">
    <property type="entry name" value="GAF domain-like"/>
    <property type="match status" value="1"/>
</dbReference>
<dbReference type="Gene3D" id="3.30.450.40">
    <property type="match status" value="2"/>
</dbReference>
<organism evidence="6 7">
    <name type="scientific">Leifsonia shinshuensis</name>
    <dbReference type="NCBI Taxonomy" id="150026"/>
    <lineage>
        <taxon>Bacteria</taxon>
        <taxon>Bacillati</taxon>
        <taxon>Actinomycetota</taxon>
        <taxon>Actinomycetes</taxon>
        <taxon>Micrococcales</taxon>
        <taxon>Microbacteriaceae</taxon>
        <taxon>Leifsonia</taxon>
    </lineage>
</organism>
<accession>A0A7G6YH30</accession>
<dbReference type="KEGG" id="lse:F1C12_17485"/>
<evidence type="ECO:0000256" key="1">
    <source>
        <dbReference type="ARBA" id="ARBA00023015"/>
    </source>
</evidence>
<dbReference type="SUPFAM" id="SSF46785">
    <property type="entry name" value="Winged helix' DNA-binding domain"/>
    <property type="match status" value="1"/>
</dbReference>
<keyword evidence="2" id="KW-0238">DNA-binding</keyword>
<gene>
    <name evidence="6" type="ORF">F1C12_17485</name>
</gene>
<dbReference type="GO" id="GO:0003700">
    <property type="term" value="F:DNA-binding transcription factor activity"/>
    <property type="evidence" value="ECO:0007669"/>
    <property type="project" value="TreeGrafter"/>
</dbReference>
<feature type="domain" description="IclR-ED" evidence="5">
    <location>
        <begin position="92"/>
        <end position="260"/>
    </location>
</feature>
<dbReference type="InterPro" id="IPR036388">
    <property type="entry name" value="WH-like_DNA-bd_sf"/>
</dbReference>
<dbReference type="InterPro" id="IPR005471">
    <property type="entry name" value="Tscrpt_reg_IclR_N"/>
</dbReference>
<dbReference type="InterPro" id="IPR036390">
    <property type="entry name" value="WH_DNA-bd_sf"/>
</dbReference>
<evidence type="ECO:0000256" key="2">
    <source>
        <dbReference type="ARBA" id="ARBA00023125"/>
    </source>
</evidence>
<protein>
    <submittedName>
        <fullName evidence="6">IclR family transcriptional regulator</fullName>
    </submittedName>
</protein>
<dbReference type="Proteomes" id="UP000515511">
    <property type="component" value="Chromosome"/>
</dbReference>
<dbReference type="SMART" id="SM00346">
    <property type="entry name" value="HTH_ICLR"/>
    <property type="match status" value="1"/>
</dbReference>
<dbReference type="InterPro" id="IPR014757">
    <property type="entry name" value="Tscrpt_reg_IclR_C"/>
</dbReference>
<dbReference type="GO" id="GO:0045892">
    <property type="term" value="P:negative regulation of DNA-templated transcription"/>
    <property type="evidence" value="ECO:0007669"/>
    <property type="project" value="TreeGrafter"/>
</dbReference>
<evidence type="ECO:0000256" key="3">
    <source>
        <dbReference type="ARBA" id="ARBA00023163"/>
    </source>
</evidence>
<dbReference type="PROSITE" id="PS51078">
    <property type="entry name" value="ICLR_ED"/>
    <property type="match status" value="1"/>
</dbReference>
<feature type="domain" description="HTH iclR-type" evidence="4">
    <location>
        <begin position="31"/>
        <end position="91"/>
    </location>
</feature>
<sequence>MIIRTAAPSSTRQSFDGRLSDEEVQHVETNTRTVERAFDILAAVCDAGSLSMVEAARAVDLSPSTATRLLRTMTQLGFLRRDDTNSYVPGVRLIQLGAHVLSNDELIRLCQPVMNQLAQSTGESIYLSIRGVDDTAVYVAMAEGTSSVRHVSWIGRTFPLAGSAAGQVLLGHLGDEGFEVESNLIEPDVTAIAAPVTTNGRVVAAMSLLAPTYRADETTIRTLGHELAERTGSVSALLTRSADASDPVAGLEEAYEVPAG</sequence>
<evidence type="ECO:0000313" key="7">
    <source>
        <dbReference type="Proteomes" id="UP000515511"/>
    </source>
</evidence>
<dbReference type="Pfam" id="PF09339">
    <property type="entry name" value="HTH_IclR"/>
    <property type="match status" value="1"/>
</dbReference>
<keyword evidence="3" id="KW-0804">Transcription</keyword>
<evidence type="ECO:0000313" key="6">
    <source>
        <dbReference type="EMBL" id="QNE37795.1"/>
    </source>
</evidence>
<evidence type="ECO:0000259" key="5">
    <source>
        <dbReference type="PROSITE" id="PS51078"/>
    </source>
</evidence>
<proteinExistence type="predicted"/>
<dbReference type="InterPro" id="IPR029016">
    <property type="entry name" value="GAF-like_dom_sf"/>
</dbReference>
<dbReference type="AlphaFoldDB" id="A0A7G6YH30"/>
<dbReference type="PANTHER" id="PTHR30136:SF35">
    <property type="entry name" value="HTH-TYPE TRANSCRIPTIONAL REGULATOR RV1719"/>
    <property type="match status" value="1"/>
</dbReference>
<evidence type="ECO:0000259" key="4">
    <source>
        <dbReference type="PROSITE" id="PS51077"/>
    </source>
</evidence>
<dbReference type="GO" id="GO:0003677">
    <property type="term" value="F:DNA binding"/>
    <property type="evidence" value="ECO:0007669"/>
    <property type="project" value="UniProtKB-KW"/>
</dbReference>
<dbReference type="InterPro" id="IPR050707">
    <property type="entry name" value="HTH_MetabolicPath_Reg"/>
</dbReference>